<feature type="compositionally biased region" description="Low complexity" evidence="1">
    <location>
        <begin position="398"/>
        <end position="420"/>
    </location>
</feature>
<evidence type="ECO:0000313" key="4">
    <source>
        <dbReference type="Proteomes" id="UP001370758"/>
    </source>
</evidence>
<feature type="region of interest" description="Disordered" evidence="1">
    <location>
        <begin position="212"/>
        <end position="240"/>
    </location>
</feature>
<gene>
    <name evidence="3" type="ORF">TWF481_008725</name>
</gene>
<feature type="signal peptide" evidence="2">
    <location>
        <begin position="1"/>
        <end position="20"/>
    </location>
</feature>
<evidence type="ECO:0000256" key="1">
    <source>
        <dbReference type="SAM" id="MobiDB-lite"/>
    </source>
</evidence>
<organism evidence="3 4">
    <name type="scientific">Arthrobotrys musiformis</name>
    <dbReference type="NCBI Taxonomy" id="47236"/>
    <lineage>
        <taxon>Eukaryota</taxon>
        <taxon>Fungi</taxon>
        <taxon>Dikarya</taxon>
        <taxon>Ascomycota</taxon>
        <taxon>Pezizomycotina</taxon>
        <taxon>Orbiliomycetes</taxon>
        <taxon>Orbiliales</taxon>
        <taxon>Orbiliaceae</taxon>
        <taxon>Arthrobotrys</taxon>
    </lineage>
</organism>
<proteinExistence type="predicted"/>
<dbReference type="Proteomes" id="UP001370758">
    <property type="component" value="Unassembled WGS sequence"/>
</dbReference>
<accession>A0AAV9W9J4</accession>
<keyword evidence="2" id="KW-0732">Signal</keyword>
<comment type="caution">
    <text evidence="3">The sequence shown here is derived from an EMBL/GenBank/DDBJ whole genome shotgun (WGS) entry which is preliminary data.</text>
</comment>
<keyword evidence="4" id="KW-1185">Reference proteome</keyword>
<reference evidence="3 4" key="1">
    <citation type="submission" date="2023-08" db="EMBL/GenBank/DDBJ databases">
        <authorList>
            <person name="Palmer J.M."/>
        </authorList>
    </citation>
    <scope>NUCLEOTIDE SEQUENCE [LARGE SCALE GENOMIC DNA]</scope>
    <source>
        <strain evidence="3 4">TWF481</strain>
    </source>
</reference>
<evidence type="ECO:0000256" key="2">
    <source>
        <dbReference type="SAM" id="SignalP"/>
    </source>
</evidence>
<feature type="region of interest" description="Disordered" evidence="1">
    <location>
        <begin position="262"/>
        <end position="282"/>
    </location>
</feature>
<feature type="compositionally biased region" description="Basic and acidic residues" evidence="1">
    <location>
        <begin position="224"/>
        <end position="233"/>
    </location>
</feature>
<feature type="chain" id="PRO_5043844165" evidence="2">
    <location>
        <begin position="21"/>
        <end position="450"/>
    </location>
</feature>
<protein>
    <submittedName>
        <fullName evidence="3">Uncharacterized protein</fullName>
    </submittedName>
</protein>
<sequence length="450" mass="50772">MVPLSLLLIFVTFLSSHVSALFEVATLEHFLRPPINYEDVENPYACNDVPPTESGVISYFLIRKTHVHPRVIAFYRSNDPFTSACTEANLRSIVSFYSEANTQQVVIPPNGGRITHWKALSTLSPEWDLYTRENIQEGSLIARSLSYMLWLKFGAAVNVQDFDYDWADIDGRRWNDWKGNDMYFVSEDEGTDSDAEEDQSWADDSEISHVTTDPNDFFFNAESPENHSEDTARAEMQTESDRENLYDMLIESTPQRWEMEDEVALRPNPQGSPPRTNPNREERRGGILIQGPLENGLVPLYTALERRLLFADASSIVRAQSRNREMQRTGAYVPLEILDRYTPHDLLRSQGFYIDSDLEDAALAQLRASDIEGENTGGSAPSEAITSPMTIIEEEDIQIPIEPGQQQGQTEPQEPAPQGGNPLAQDSPPFLGYPPGGQYTGDVDDFFDFK</sequence>
<evidence type="ECO:0000313" key="3">
    <source>
        <dbReference type="EMBL" id="KAK6503721.1"/>
    </source>
</evidence>
<name>A0AAV9W9J4_9PEZI</name>
<dbReference type="EMBL" id="JAVHJL010000005">
    <property type="protein sequence ID" value="KAK6503721.1"/>
    <property type="molecule type" value="Genomic_DNA"/>
</dbReference>
<dbReference type="AlphaFoldDB" id="A0AAV9W9J4"/>
<feature type="region of interest" description="Disordered" evidence="1">
    <location>
        <begin position="393"/>
        <end position="450"/>
    </location>
</feature>